<dbReference type="InterPro" id="IPR001584">
    <property type="entry name" value="Integrase_cat-core"/>
</dbReference>
<dbReference type="InterPro" id="IPR054353">
    <property type="entry name" value="IstA-like_C"/>
</dbReference>
<keyword evidence="4" id="KW-0233">DNA recombination</keyword>
<accession>A0ABS2NU19</accession>
<evidence type="ECO:0000256" key="2">
    <source>
        <dbReference type="ARBA" id="ARBA00022578"/>
    </source>
</evidence>
<dbReference type="PROSITE" id="PS50531">
    <property type="entry name" value="HTH_IS21"/>
    <property type="match status" value="1"/>
</dbReference>
<evidence type="ECO:0000256" key="3">
    <source>
        <dbReference type="ARBA" id="ARBA00023125"/>
    </source>
</evidence>
<evidence type="ECO:0000313" key="8">
    <source>
        <dbReference type="Proteomes" id="UP001314796"/>
    </source>
</evidence>
<feature type="domain" description="HTH IS21-type" evidence="5">
    <location>
        <begin position="3"/>
        <end position="66"/>
    </location>
</feature>
<evidence type="ECO:0000256" key="4">
    <source>
        <dbReference type="ARBA" id="ARBA00023172"/>
    </source>
</evidence>
<dbReference type="PANTHER" id="PTHR35004">
    <property type="entry name" value="TRANSPOSASE RV3428C-RELATED"/>
    <property type="match status" value="1"/>
</dbReference>
<dbReference type="PANTHER" id="PTHR35004:SF7">
    <property type="entry name" value="INTEGRASE PROTEIN"/>
    <property type="match status" value="1"/>
</dbReference>
<dbReference type="PROSITE" id="PS50994">
    <property type="entry name" value="INTEGRASE"/>
    <property type="match status" value="1"/>
</dbReference>
<proteinExistence type="inferred from homology"/>
<reference evidence="7 8" key="1">
    <citation type="submission" date="2021-01" db="EMBL/GenBank/DDBJ databases">
        <title>Genomic Encyclopedia of Type Strains, Phase IV (KMG-IV): sequencing the most valuable type-strain genomes for metagenomic binning, comparative biology and taxonomic classification.</title>
        <authorList>
            <person name="Goeker M."/>
        </authorList>
    </citation>
    <scope>NUCLEOTIDE SEQUENCE [LARGE SCALE GENOMIC DNA]</scope>
    <source>
        <strain evidence="7 8">DSM 25890</strain>
    </source>
</reference>
<name>A0ABS2NU19_9FIRM</name>
<dbReference type="Pfam" id="PF22483">
    <property type="entry name" value="Mu-transpos_C_2"/>
    <property type="match status" value="1"/>
</dbReference>
<comment type="similarity">
    <text evidence="1">Belongs to the transposase IS21/IS408/IS1162 family.</text>
</comment>
<dbReference type="InterPro" id="IPR017894">
    <property type="entry name" value="HTH_IS21_transposase_type"/>
</dbReference>
<dbReference type="NCBIfam" id="NF033546">
    <property type="entry name" value="transpos_IS21"/>
    <property type="match status" value="1"/>
</dbReference>
<evidence type="ECO:0000259" key="5">
    <source>
        <dbReference type="PROSITE" id="PS50531"/>
    </source>
</evidence>
<gene>
    <name evidence="7" type="ORF">JOC73_003039</name>
</gene>
<dbReference type="EMBL" id="JAFBEE010000043">
    <property type="protein sequence ID" value="MBM7616455.1"/>
    <property type="molecule type" value="Genomic_DNA"/>
</dbReference>
<feature type="domain" description="Integrase catalytic" evidence="6">
    <location>
        <begin position="122"/>
        <end position="296"/>
    </location>
</feature>
<protein>
    <submittedName>
        <fullName evidence="7">Transposase</fullName>
    </submittedName>
</protein>
<keyword evidence="3" id="KW-0238">DNA-binding</keyword>
<keyword evidence="8" id="KW-1185">Reference proteome</keyword>
<evidence type="ECO:0000313" key="7">
    <source>
        <dbReference type="EMBL" id="MBM7616455.1"/>
    </source>
</evidence>
<evidence type="ECO:0000259" key="6">
    <source>
        <dbReference type="PROSITE" id="PS50994"/>
    </source>
</evidence>
<dbReference type="Proteomes" id="UP001314796">
    <property type="component" value="Unassembled WGS sequence"/>
</dbReference>
<keyword evidence="2" id="KW-0815">Transposition</keyword>
<evidence type="ECO:0000256" key="1">
    <source>
        <dbReference type="ARBA" id="ARBA00009277"/>
    </source>
</evidence>
<organism evidence="7 8">
    <name type="scientific">Alkaliphilus hydrothermalis</name>
    <dbReference type="NCBI Taxonomy" id="1482730"/>
    <lineage>
        <taxon>Bacteria</taxon>
        <taxon>Bacillati</taxon>
        <taxon>Bacillota</taxon>
        <taxon>Clostridia</taxon>
        <taxon>Peptostreptococcales</taxon>
        <taxon>Natronincolaceae</taxon>
        <taxon>Alkaliphilus</taxon>
    </lineage>
</organism>
<comment type="caution">
    <text evidence="7">The sequence shown here is derived from an EMBL/GenBank/DDBJ whole genome shotgun (WGS) entry which is preliminary data.</text>
</comment>
<sequence>MDQIHRIRNLRKFEGKSLRKIAEITGCDFATVKKYLEKDNFNLEIRPKQQRAGKLSPYKDIVIKWLQDDLNAPHKQRHTAKRVYDRLKELYPGFDASDRSVRDFVAKLKTELKIDNEGSLPLEHPPGEAQVDFGEARFIENGATYDGYYLNISYPHSNAGYTQLFKSQNQECLLEGLKAIFEHVGGVPTAIWFDNMSTAVKKIKEHGERDLTKGFLRFMMHYGFRSNFCNPNAGNEKGSVESKVGYHRRNLFVPIPDFKDLREYNKELLHRLDQDMKRQHYRGFGLIKELFEEDKKEFFKLPEASFDVYLHEFVKADNYGKIKFQTKVYSTSPSMAGKQVMIKAGAYDLEILDNNAVMIVKHKRLYGAENESMIWIPYLELMAKRPTALKYTGLFNQLPTTLKAFLDSCDYECKRQTLKIFVRMTLDSNMDSAVEAFEEGIKCGVWDADSIWATYCRLTSGNQPQVDISLPSTVPKLNEYSLDISSYDDLITSGGLVS</sequence>